<dbReference type="STRING" id="930992.A0A0D0AB60"/>
<dbReference type="EMBL" id="KN835635">
    <property type="protein sequence ID" value="KIK35339.1"/>
    <property type="molecule type" value="Genomic_DNA"/>
</dbReference>
<sequence>MQLFELSKLSMSGTEYKLCQQISKDLQRRSEAIRNAINWYNIQAVALNPPRPKISWKDIVDYSHREATNKFFKLRHAHEEVEQLNIEVRRLCTAIHAEELQTSAVIDDLLLSDPRLAAELQRQWHLHASVNAVHRYRLDRIEFR</sequence>
<organism evidence="1 2">
    <name type="scientific">Suillus luteus UH-Slu-Lm8-n1</name>
    <dbReference type="NCBI Taxonomy" id="930992"/>
    <lineage>
        <taxon>Eukaryota</taxon>
        <taxon>Fungi</taxon>
        <taxon>Dikarya</taxon>
        <taxon>Basidiomycota</taxon>
        <taxon>Agaricomycotina</taxon>
        <taxon>Agaricomycetes</taxon>
        <taxon>Agaricomycetidae</taxon>
        <taxon>Boletales</taxon>
        <taxon>Suillineae</taxon>
        <taxon>Suillaceae</taxon>
        <taxon>Suillus</taxon>
    </lineage>
</organism>
<proteinExistence type="predicted"/>
<keyword evidence="2" id="KW-1185">Reference proteome</keyword>
<reference evidence="1 2" key="1">
    <citation type="submission" date="2014-04" db="EMBL/GenBank/DDBJ databases">
        <authorList>
            <consortium name="DOE Joint Genome Institute"/>
            <person name="Kuo A."/>
            <person name="Ruytinx J."/>
            <person name="Rineau F."/>
            <person name="Colpaert J."/>
            <person name="Kohler A."/>
            <person name="Nagy L.G."/>
            <person name="Floudas D."/>
            <person name="Copeland A."/>
            <person name="Barry K.W."/>
            <person name="Cichocki N."/>
            <person name="Veneault-Fourrey C."/>
            <person name="LaButti K."/>
            <person name="Lindquist E.A."/>
            <person name="Lipzen A."/>
            <person name="Lundell T."/>
            <person name="Morin E."/>
            <person name="Murat C."/>
            <person name="Sun H."/>
            <person name="Tunlid A."/>
            <person name="Henrissat B."/>
            <person name="Grigoriev I.V."/>
            <person name="Hibbett D.S."/>
            <person name="Martin F."/>
            <person name="Nordberg H.P."/>
            <person name="Cantor M.N."/>
            <person name="Hua S.X."/>
        </authorList>
    </citation>
    <scope>NUCLEOTIDE SEQUENCE [LARGE SCALE GENOMIC DNA]</scope>
    <source>
        <strain evidence="1 2">UH-Slu-Lm8-n1</strain>
    </source>
</reference>
<evidence type="ECO:0000313" key="1">
    <source>
        <dbReference type="EMBL" id="KIK35339.1"/>
    </source>
</evidence>
<gene>
    <name evidence="1" type="ORF">CY34DRAFT_26633</name>
</gene>
<dbReference type="InParanoid" id="A0A0D0AB60"/>
<dbReference type="OrthoDB" id="2676448at2759"/>
<reference evidence="2" key="2">
    <citation type="submission" date="2015-01" db="EMBL/GenBank/DDBJ databases">
        <title>Evolutionary Origins and Diversification of the Mycorrhizal Mutualists.</title>
        <authorList>
            <consortium name="DOE Joint Genome Institute"/>
            <consortium name="Mycorrhizal Genomics Consortium"/>
            <person name="Kohler A."/>
            <person name="Kuo A."/>
            <person name="Nagy L.G."/>
            <person name="Floudas D."/>
            <person name="Copeland A."/>
            <person name="Barry K.W."/>
            <person name="Cichocki N."/>
            <person name="Veneault-Fourrey C."/>
            <person name="LaButti K."/>
            <person name="Lindquist E.A."/>
            <person name="Lipzen A."/>
            <person name="Lundell T."/>
            <person name="Morin E."/>
            <person name="Murat C."/>
            <person name="Riley R."/>
            <person name="Ohm R."/>
            <person name="Sun H."/>
            <person name="Tunlid A."/>
            <person name="Henrissat B."/>
            <person name="Grigoriev I.V."/>
            <person name="Hibbett D.S."/>
            <person name="Martin F."/>
        </authorList>
    </citation>
    <scope>NUCLEOTIDE SEQUENCE [LARGE SCALE GENOMIC DNA]</scope>
    <source>
        <strain evidence="2">UH-Slu-Lm8-n1</strain>
    </source>
</reference>
<dbReference type="HOGENOM" id="CLU_013084_5_0_1"/>
<accession>A0A0D0AB60</accession>
<dbReference type="Proteomes" id="UP000054485">
    <property type="component" value="Unassembled WGS sequence"/>
</dbReference>
<protein>
    <submittedName>
        <fullName evidence="1">Unplaced genomic scaffold CY34scaffold_504, whole genome shotgun sequence</fullName>
    </submittedName>
</protein>
<dbReference type="AlphaFoldDB" id="A0A0D0AB60"/>
<evidence type="ECO:0000313" key="2">
    <source>
        <dbReference type="Proteomes" id="UP000054485"/>
    </source>
</evidence>
<name>A0A0D0AB60_9AGAM</name>